<dbReference type="PROSITE" id="PS50937">
    <property type="entry name" value="HTH_MERR_2"/>
    <property type="match status" value="1"/>
</dbReference>
<name>A0ABP7D313_9MICC</name>
<feature type="domain" description="HTH merR-type" evidence="1">
    <location>
        <begin position="1"/>
        <end position="70"/>
    </location>
</feature>
<dbReference type="InterPro" id="IPR009061">
    <property type="entry name" value="DNA-bd_dom_put_sf"/>
</dbReference>
<dbReference type="Gene3D" id="1.10.1660.10">
    <property type="match status" value="1"/>
</dbReference>
<sequence>MQLKELSSRSGVSSASIKFYLREGLLAPGSTAASPRADYGPGHLRRLELIKVLRGVVGLGLARIKEITGGIDDPGLDDVDLMGRVQALVLGLAEDQVPEHPLMAGLVGPGRWADESSPARNSLNLLLHRMDQLGVPADARVLAAYAAAVDQLAALDVGHAEQAASRDELVMTVAAGTHLYGELLLKMLAVAQASRAMRGPRG</sequence>
<evidence type="ECO:0000259" key="1">
    <source>
        <dbReference type="PROSITE" id="PS50937"/>
    </source>
</evidence>
<reference evidence="3" key="1">
    <citation type="journal article" date="2019" name="Int. J. Syst. Evol. Microbiol.">
        <title>The Global Catalogue of Microorganisms (GCM) 10K type strain sequencing project: providing services to taxonomists for standard genome sequencing and annotation.</title>
        <authorList>
            <consortium name="The Broad Institute Genomics Platform"/>
            <consortium name="The Broad Institute Genome Sequencing Center for Infectious Disease"/>
            <person name="Wu L."/>
            <person name="Ma J."/>
        </authorList>
    </citation>
    <scope>NUCLEOTIDE SEQUENCE [LARGE SCALE GENOMIC DNA]</scope>
    <source>
        <strain evidence="3">JCM 30742</strain>
    </source>
</reference>
<dbReference type="SMART" id="SM00422">
    <property type="entry name" value="HTH_MERR"/>
    <property type="match status" value="1"/>
</dbReference>
<dbReference type="InterPro" id="IPR000551">
    <property type="entry name" value="MerR-type_HTH_dom"/>
</dbReference>
<evidence type="ECO:0000313" key="3">
    <source>
        <dbReference type="Proteomes" id="UP001500752"/>
    </source>
</evidence>
<comment type="caution">
    <text evidence="2">The sequence shown here is derived from an EMBL/GenBank/DDBJ whole genome shotgun (WGS) entry which is preliminary data.</text>
</comment>
<dbReference type="RefSeq" id="WP_345153799.1">
    <property type="nucleotide sequence ID" value="NZ_BAABEO010000026.1"/>
</dbReference>
<accession>A0ABP7D313</accession>
<dbReference type="EMBL" id="BAABEO010000026">
    <property type="protein sequence ID" value="GAA3699996.1"/>
    <property type="molecule type" value="Genomic_DNA"/>
</dbReference>
<organism evidence="2 3">
    <name type="scientific">Arthrobacter ginkgonis</name>
    <dbReference type="NCBI Taxonomy" id="1630594"/>
    <lineage>
        <taxon>Bacteria</taxon>
        <taxon>Bacillati</taxon>
        <taxon>Actinomycetota</taxon>
        <taxon>Actinomycetes</taxon>
        <taxon>Micrococcales</taxon>
        <taxon>Micrococcaceae</taxon>
        <taxon>Arthrobacter</taxon>
    </lineage>
</organism>
<protein>
    <submittedName>
        <fullName evidence="2">MerR family transcriptional regulator</fullName>
    </submittedName>
</protein>
<evidence type="ECO:0000313" key="2">
    <source>
        <dbReference type="EMBL" id="GAA3699996.1"/>
    </source>
</evidence>
<gene>
    <name evidence="2" type="ORF">GCM10023081_41010</name>
</gene>
<dbReference type="SUPFAM" id="SSF46955">
    <property type="entry name" value="Putative DNA-binding domain"/>
    <property type="match status" value="1"/>
</dbReference>
<dbReference type="Proteomes" id="UP001500752">
    <property type="component" value="Unassembled WGS sequence"/>
</dbReference>
<keyword evidence="3" id="KW-1185">Reference proteome</keyword>
<dbReference type="Pfam" id="PF13411">
    <property type="entry name" value="MerR_1"/>
    <property type="match status" value="1"/>
</dbReference>
<proteinExistence type="predicted"/>